<evidence type="ECO:0000313" key="6">
    <source>
        <dbReference type="Proteomes" id="UP000032702"/>
    </source>
</evidence>
<dbReference type="PANTHER" id="PTHR43267">
    <property type="entry name" value="TRNA THREONYLCARBAMOYLADENOSINE DEHYDRATASE"/>
    <property type="match status" value="1"/>
</dbReference>
<dbReference type="PANTHER" id="PTHR43267:SF1">
    <property type="entry name" value="TRNA THREONYLCARBAMOYLADENOSINE DEHYDRATASE"/>
    <property type="match status" value="1"/>
</dbReference>
<dbReference type="GO" id="GO:0008641">
    <property type="term" value="F:ubiquitin-like modifier activating enzyme activity"/>
    <property type="evidence" value="ECO:0007669"/>
    <property type="project" value="InterPro"/>
</dbReference>
<dbReference type="eggNOG" id="COG0476">
    <property type="taxonomic scope" value="Bacteria"/>
</dbReference>
<dbReference type="STRING" id="378806.STAUR_2414"/>
<protein>
    <submittedName>
        <fullName evidence="4">ThiF family protein</fullName>
    </submittedName>
</protein>
<evidence type="ECO:0000259" key="1">
    <source>
        <dbReference type="Pfam" id="PF00899"/>
    </source>
</evidence>
<dbReference type="EMBL" id="AAMD01000144">
    <property type="protein sequence ID" value="EAU63813.1"/>
    <property type="molecule type" value="Genomic_DNA"/>
</dbReference>
<evidence type="ECO:0000259" key="2">
    <source>
        <dbReference type="Pfam" id="PF26398"/>
    </source>
</evidence>
<feature type="domain" description="Cap2 central linker" evidence="2">
    <location>
        <begin position="151"/>
        <end position="365"/>
    </location>
</feature>
<sequence>MTSTPVLTPLKIERGLHGLQGIAACLVEGGPRFDEKVHCWVVTLSLHRDVGARFVGTSTRWCVLIDGSYPFGPISFYPAAEGGITATFPHQRKNTAGRERRGWRGGKLCLDSPFGDERRVTVVRDPVGDVDARLRWHVERAMAWLQHAANDQLLAEGEPFELPERPHTIVREWERHLVVHDETATSFAAWSGRERSFGRARFGAVTDIGGALGVSRFEDQQGITIRTWAGRELGDLGKGYVNGFWWLLPKPIVLLPWQAPGTWGELRRIAKAMGLETDAMLRWLFPSIRGAKARSVLLLGYPVPLRVGASPSEVHWDALLLPCLNEAAGKPPSGFRPNARGWWHRDRFGKFADNVPLEYLYLENWSPQRLQARGRLPSAVRDLRIALLGVGALGSLLAEMLVRAGVTDIALVDDDRVDAGNVCRHVATLVDVRKGKVQVVAQRLRQISPAVRVVEVSKALCGDAKTIVERLDPYDVVIECTASDEAVTLLATGWWSIPRVFASFSLGYGGKRLFSFGVSGHEFPQQEFTSNVRLWIEHEAATWANSEEVLEGAGCWSPLFPARYDDVVMAAATCVKELETLVAQRPRAPRFRVFAQTASDDGFQGFVPEAIPPTVEAKAP</sequence>
<dbReference type="Pfam" id="PF00899">
    <property type="entry name" value="ThiF"/>
    <property type="match status" value="1"/>
</dbReference>
<dbReference type="KEGG" id="sur:STAUR_2414"/>
<keyword evidence="5" id="KW-1185">Reference proteome</keyword>
<dbReference type="RefSeq" id="WP_002617282.1">
    <property type="nucleotide sequence ID" value="NC_014623.1"/>
</dbReference>
<dbReference type="Proteomes" id="UP000032702">
    <property type="component" value="Unassembled WGS sequence"/>
</dbReference>
<dbReference type="OrthoDB" id="9804286at2"/>
<dbReference type="Pfam" id="PF26398">
    <property type="entry name" value="Cap2_linker"/>
    <property type="match status" value="1"/>
</dbReference>
<organism evidence="4 6">
    <name type="scientific">Stigmatella aurantiaca (strain DW4/3-1)</name>
    <dbReference type="NCBI Taxonomy" id="378806"/>
    <lineage>
        <taxon>Bacteria</taxon>
        <taxon>Pseudomonadati</taxon>
        <taxon>Myxococcota</taxon>
        <taxon>Myxococcia</taxon>
        <taxon>Myxococcales</taxon>
        <taxon>Cystobacterineae</taxon>
        <taxon>Archangiaceae</taxon>
        <taxon>Stigmatella</taxon>
    </lineage>
</organism>
<dbReference type="InterPro" id="IPR045886">
    <property type="entry name" value="ThiF/MoeB/HesA"/>
</dbReference>
<dbReference type="InterPro" id="IPR035985">
    <property type="entry name" value="Ubiquitin-activating_enz"/>
</dbReference>
<dbReference type="Proteomes" id="UP000001351">
    <property type="component" value="Chromosome"/>
</dbReference>
<reference evidence="4 6" key="1">
    <citation type="submission" date="2006-04" db="EMBL/GenBank/DDBJ databases">
        <authorList>
            <person name="Nierman W.C."/>
        </authorList>
    </citation>
    <scope>NUCLEOTIDE SEQUENCE [LARGE SCALE GENOMIC DNA]</scope>
    <source>
        <strain evidence="4 6">DW4/3-1</strain>
    </source>
</reference>
<name>Q08TJ9_STIAD</name>
<gene>
    <name evidence="3" type="ordered locus">STAUR_2414</name>
    <name evidence="4" type="ORF">STIAU_1317</name>
</gene>
<evidence type="ECO:0000313" key="4">
    <source>
        <dbReference type="EMBL" id="EAU63813.1"/>
    </source>
</evidence>
<reference evidence="3 5" key="2">
    <citation type="journal article" date="2011" name="Mol. Biol. Evol.">
        <title>Comparative genomic analysis of fruiting body formation in Myxococcales.</title>
        <authorList>
            <person name="Huntley S."/>
            <person name="Hamann N."/>
            <person name="Wegener-Feldbrugge S."/>
            <person name="Treuner-Lange A."/>
            <person name="Kube M."/>
            <person name="Reinhardt R."/>
            <person name="Klages S."/>
            <person name="Muller R."/>
            <person name="Ronning C.M."/>
            <person name="Nierman W.C."/>
            <person name="Sogaard-Andersen L."/>
        </authorList>
    </citation>
    <scope>NUCLEOTIDE SEQUENCE [LARGE SCALE GENOMIC DNA]</scope>
    <source>
        <strain evidence="3 5">DW4/3-1</strain>
    </source>
</reference>
<accession>Q08TJ9</accession>
<feature type="domain" description="THIF-type NAD/FAD binding fold" evidence="1">
    <location>
        <begin position="379"/>
        <end position="483"/>
    </location>
</feature>
<dbReference type="InterPro" id="IPR000594">
    <property type="entry name" value="ThiF_NAD_FAD-bd"/>
</dbReference>
<dbReference type="GO" id="GO:0061504">
    <property type="term" value="P:cyclic threonylcarbamoyladenosine biosynthetic process"/>
    <property type="evidence" value="ECO:0007669"/>
    <property type="project" value="TreeGrafter"/>
</dbReference>
<dbReference type="Gene3D" id="3.40.50.720">
    <property type="entry name" value="NAD(P)-binding Rossmann-like Domain"/>
    <property type="match status" value="1"/>
</dbReference>
<evidence type="ECO:0000313" key="3">
    <source>
        <dbReference type="EMBL" id="ADO70218.1"/>
    </source>
</evidence>
<dbReference type="EMBL" id="CP002271">
    <property type="protein sequence ID" value="ADO70218.1"/>
    <property type="molecule type" value="Genomic_DNA"/>
</dbReference>
<dbReference type="GO" id="GO:0061503">
    <property type="term" value="F:tRNA threonylcarbamoyladenosine dehydratase"/>
    <property type="evidence" value="ECO:0007669"/>
    <property type="project" value="TreeGrafter"/>
</dbReference>
<proteinExistence type="predicted"/>
<dbReference type="HOGENOM" id="CLU_023918_0_0_7"/>
<dbReference type="InterPro" id="IPR058964">
    <property type="entry name" value="Cap2_linker"/>
</dbReference>
<dbReference type="AlphaFoldDB" id="Q08TJ9"/>
<dbReference type="SUPFAM" id="SSF69572">
    <property type="entry name" value="Activating enzymes of the ubiquitin-like proteins"/>
    <property type="match status" value="1"/>
</dbReference>
<evidence type="ECO:0000313" key="5">
    <source>
        <dbReference type="Proteomes" id="UP000001351"/>
    </source>
</evidence>